<dbReference type="AlphaFoldDB" id="A0A1F2UPN4"/>
<evidence type="ECO:0000313" key="7">
    <source>
        <dbReference type="EMBL" id="OFW34930.1"/>
    </source>
</evidence>
<evidence type="ECO:0000256" key="5">
    <source>
        <dbReference type="PIRNR" id="PIRNR037489"/>
    </source>
</evidence>
<dbReference type="PANTHER" id="PTHR13799:SF14">
    <property type="entry name" value="GTP CYCLOHYDROLASE 1 TYPE 2 HOMOLOG"/>
    <property type="match status" value="1"/>
</dbReference>
<dbReference type="SUPFAM" id="SSF102705">
    <property type="entry name" value="NIF3 (NGG1p interacting factor 3)-like"/>
    <property type="match status" value="1"/>
</dbReference>
<feature type="binding site" evidence="6">
    <location>
        <position position="70"/>
    </location>
    <ligand>
        <name>a divalent metal cation</name>
        <dbReference type="ChEBI" id="CHEBI:60240"/>
        <label>1</label>
    </ligand>
</feature>
<dbReference type="InterPro" id="IPR017221">
    <property type="entry name" value="DUF34/NIF3_bac"/>
</dbReference>
<dbReference type="Gene3D" id="3.30.70.120">
    <property type="match status" value="1"/>
</dbReference>
<comment type="similarity">
    <text evidence="1 5">Belongs to the GTP cyclohydrolase I type 2/NIF3 family.</text>
</comment>
<dbReference type="NCBIfam" id="TIGR00486">
    <property type="entry name" value="YbgI_SA1388"/>
    <property type="match status" value="1"/>
</dbReference>
<comment type="caution">
    <text evidence="7">The sequence shown here is derived from an EMBL/GenBank/DDBJ whole genome shotgun (WGS) entry which is preliminary data.</text>
</comment>
<evidence type="ECO:0000256" key="6">
    <source>
        <dbReference type="PIRSR" id="PIRSR602678-1"/>
    </source>
</evidence>
<evidence type="ECO:0000256" key="1">
    <source>
        <dbReference type="ARBA" id="ARBA00006964"/>
    </source>
</evidence>
<dbReference type="PANTHER" id="PTHR13799">
    <property type="entry name" value="NGG1 INTERACTING FACTOR 3"/>
    <property type="match status" value="1"/>
</dbReference>
<organism evidence="7 8">
    <name type="scientific">Candidatus Aquicultor primus</name>
    <dbReference type="NCBI Taxonomy" id="1797195"/>
    <lineage>
        <taxon>Bacteria</taxon>
        <taxon>Bacillati</taxon>
        <taxon>Actinomycetota</taxon>
        <taxon>Candidatus Aquicultoria</taxon>
        <taxon>Candidatus Aquicultorales</taxon>
        <taxon>Candidatus Aquicultoraceae</taxon>
        <taxon>Candidatus Aquicultor</taxon>
    </lineage>
</organism>
<proteinExistence type="inferred from homology"/>
<dbReference type="InterPro" id="IPR036069">
    <property type="entry name" value="DUF34/NIF3_sf"/>
</dbReference>
<evidence type="ECO:0000256" key="2">
    <source>
        <dbReference type="ARBA" id="ARBA00011643"/>
    </source>
</evidence>
<dbReference type="InterPro" id="IPR002678">
    <property type="entry name" value="DUF34/NIF3"/>
</dbReference>
<dbReference type="Gene3D" id="3.40.1390.30">
    <property type="entry name" value="NIF3 (NGG1p interacting factor 3)-like"/>
    <property type="match status" value="1"/>
</dbReference>
<dbReference type="FunFam" id="3.40.1390.30:FF:000001">
    <property type="entry name" value="GTP cyclohydrolase 1 type 2"/>
    <property type="match status" value="1"/>
</dbReference>
<evidence type="ECO:0000256" key="3">
    <source>
        <dbReference type="ARBA" id="ARBA00022112"/>
    </source>
</evidence>
<feature type="binding site" evidence="6">
    <location>
        <position position="109"/>
    </location>
    <ligand>
        <name>a divalent metal cation</name>
        <dbReference type="ChEBI" id="CHEBI:60240"/>
        <label>1</label>
    </ligand>
</feature>
<evidence type="ECO:0000256" key="4">
    <source>
        <dbReference type="ARBA" id="ARBA00022723"/>
    </source>
</evidence>
<keyword evidence="4 5" id="KW-0479">Metal-binding</keyword>
<feature type="binding site" evidence="6">
    <location>
        <position position="338"/>
    </location>
    <ligand>
        <name>a divalent metal cation</name>
        <dbReference type="ChEBI" id="CHEBI:60240"/>
        <label>1</label>
    </ligand>
</feature>
<accession>A0A1F2UPN4</accession>
<gene>
    <name evidence="7" type="ORF">A2074_06425</name>
</gene>
<name>A0A1F2UPN4_9ACTN</name>
<comment type="subunit">
    <text evidence="2">Homohexamer.</text>
</comment>
<dbReference type="Proteomes" id="UP000178086">
    <property type="component" value="Unassembled WGS sequence"/>
</dbReference>
<evidence type="ECO:0000313" key="8">
    <source>
        <dbReference type="Proteomes" id="UP000178086"/>
    </source>
</evidence>
<dbReference type="InterPro" id="IPR015867">
    <property type="entry name" value="N-reg_PII/ATP_PRibTrfase_C"/>
</dbReference>
<feature type="binding site" evidence="6">
    <location>
        <position position="334"/>
    </location>
    <ligand>
        <name>a divalent metal cation</name>
        <dbReference type="ChEBI" id="CHEBI:60240"/>
        <label>1</label>
    </ligand>
</feature>
<dbReference type="EMBL" id="MELI01000027">
    <property type="protein sequence ID" value="OFW34930.1"/>
    <property type="molecule type" value="Genomic_DNA"/>
</dbReference>
<dbReference type="Pfam" id="PF01784">
    <property type="entry name" value="DUF34_NIF3"/>
    <property type="match status" value="1"/>
</dbReference>
<dbReference type="PIRSF" id="PIRSF037489">
    <property type="entry name" value="UCP037489_NIF3_YqfO"/>
    <property type="match status" value="1"/>
</dbReference>
<dbReference type="GO" id="GO:0046872">
    <property type="term" value="F:metal ion binding"/>
    <property type="evidence" value="ECO:0007669"/>
    <property type="project" value="UniProtKB-UniRule"/>
</dbReference>
<reference evidence="7 8" key="1">
    <citation type="journal article" date="2016" name="Nat. Commun.">
        <title>Thousands of microbial genomes shed light on interconnected biogeochemical processes in an aquifer system.</title>
        <authorList>
            <person name="Anantharaman K."/>
            <person name="Brown C.T."/>
            <person name="Hug L.A."/>
            <person name="Sharon I."/>
            <person name="Castelle C.J."/>
            <person name="Probst A.J."/>
            <person name="Thomas B.C."/>
            <person name="Singh A."/>
            <person name="Wilkins M.J."/>
            <person name="Karaoz U."/>
            <person name="Brodie E.L."/>
            <person name="Williams K.H."/>
            <person name="Hubbard S.S."/>
            <person name="Banfield J.F."/>
        </authorList>
    </citation>
    <scope>NUCLEOTIDE SEQUENCE [LARGE SCALE GENOMIC DNA]</scope>
</reference>
<dbReference type="GO" id="GO:0005737">
    <property type="term" value="C:cytoplasm"/>
    <property type="evidence" value="ECO:0007669"/>
    <property type="project" value="TreeGrafter"/>
</dbReference>
<feature type="binding site" evidence="6">
    <location>
        <position position="71"/>
    </location>
    <ligand>
        <name>a divalent metal cation</name>
        <dbReference type="ChEBI" id="CHEBI:60240"/>
        <label>1</label>
    </ligand>
</feature>
<sequence length="375" mass="40858">MGVINLAIVSQVTGIINSIAPAYLKSDQDRVGLQVGSSQASVNKVLVTLEVTEEVVKEARAKGTQLIISHHPLIFQNLERVIADDHIGGMITELLKAGISVFAAHTNLDRTRDGVSDVLARVLGLQDIQVLLQARDIPMYKIAVFVPRENVDDLISAMGNVGSGVIGEYSHCTFRTEGKGTFYPMLGAHPYLGEVSELNEVDEYRLEMLVSPDRVERVIGAMLEVHPYEEVAYDLYEVKTPPPGVGFGRVGNMLKQRSLRDYAEHWSDQLDCELRVSGDLDMMVRRVAVCGGSGGELIGVAKAAGADVFITGDIKHHAAHAAKAIGLGLVDAGHAETERLIVPELARELQRRLYEAGMNVEVVVSEIDTSPWNKD</sequence>
<protein>
    <recommendedName>
        <fullName evidence="3 5">GTP cyclohydrolase 1 type 2 homolog</fullName>
    </recommendedName>
</protein>